<feature type="non-terminal residue" evidence="2">
    <location>
        <position position="316"/>
    </location>
</feature>
<protein>
    <submittedName>
        <fullName evidence="2">Polygalacturonase</fullName>
        <ecNumber evidence="2">3.2.1.15</ecNumber>
    </submittedName>
</protein>
<dbReference type="PANTHER" id="PTHR31339">
    <property type="entry name" value="PECTIN LYASE-RELATED"/>
    <property type="match status" value="1"/>
</dbReference>
<evidence type="ECO:0000259" key="1">
    <source>
        <dbReference type="Pfam" id="PF12708"/>
    </source>
</evidence>
<dbReference type="EMBL" id="UOGD01000092">
    <property type="protein sequence ID" value="VAX18010.1"/>
    <property type="molecule type" value="Genomic_DNA"/>
</dbReference>
<gene>
    <name evidence="2" type="ORF">MNBD_IGNAVI01-2907</name>
</gene>
<evidence type="ECO:0000313" key="2">
    <source>
        <dbReference type="EMBL" id="VAX18010.1"/>
    </source>
</evidence>
<dbReference type="AlphaFoldDB" id="A0A3B1C556"/>
<organism evidence="2">
    <name type="scientific">hydrothermal vent metagenome</name>
    <dbReference type="NCBI Taxonomy" id="652676"/>
    <lineage>
        <taxon>unclassified sequences</taxon>
        <taxon>metagenomes</taxon>
        <taxon>ecological metagenomes</taxon>
    </lineage>
</organism>
<dbReference type="SUPFAM" id="SSF51126">
    <property type="entry name" value="Pectin lyase-like"/>
    <property type="match status" value="1"/>
</dbReference>
<dbReference type="InterPro" id="IPR006626">
    <property type="entry name" value="PbH1"/>
</dbReference>
<dbReference type="EC" id="3.2.1.15" evidence="2"/>
<name>A0A3B1C556_9ZZZZ</name>
<dbReference type="Gene3D" id="2.160.20.10">
    <property type="entry name" value="Single-stranded right-handed beta-helix, Pectin lyase-like"/>
    <property type="match status" value="1"/>
</dbReference>
<feature type="domain" description="Rhamnogalacturonase A/B/Epimerase-like pectate lyase" evidence="1">
    <location>
        <begin position="22"/>
        <end position="252"/>
    </location>
</feature>
<keyword evidence="2" id="KW-0378">Hydrolase</keyword>
<dbReference type="SMART" id="SM00710">
    <property type="entry name" value="PbH1"/>
    <property type="match status" value="5"/>
</dbReference>
<dbReference type="PANTHER" id="PTHR31339:SF9">
    <property type="entry name" value="PLASMIN AND FIBRONECTIN-BINDING PROTEIN A"/>
    <property type="match status" value="1"/>
</dbReference>
<dbReference type="InterPro" id="IPR012334">
    <property type="entry name" value="Pectin_lyas_fold"/>
</dbReference>
<accession>A0A3B1C556</accession>
<dbReference type="Pfam" id="PF12708">
    <property type="entry name" value="Pect-lyase_RHGA_epim"/>
    <property type="match status" value="1"/>
</dbReference>
<dbReference type="InterPro" id="IPR024535">
    <property type="entry name" value="RHGA/B-epi-like_pectate_lyase"/>
</dbReference>
<keyword evidence="2" id="KW-0326">Glycosidase</keyword>
<dbReference type="InterPro" id="IPR011050">
    <property type="entry name" value="Pectin_lyase_fold/virulence"/>
</dbReference>
<dbReference type="GO" id="GO:0004650">
    <property type="term" value="F:polygalacturonase activity"/>
    <property type="evidence" value="ECO:0007669"/>
    <property type="project" value="UniProtKB-EC"/>
</dbReference>
<proteinExistence type="predicted"/>
<reference evidence="2" key="1">
    <citation type="submission" date="2018-06" db="EMBL/GenBank/DDBJ databases">
        <authorList>
            <person name="Zhirakovskaya E."/>
        </authorList>
    </citation>
    <scope>NUCLEOTIDE SEQUENCE</scope>
</reference>
<dbReference type="InterPro" id="IPR051801">
    <property type="entry name" value="GH28_Enzymes"/>
</dbReference>
<sequence>MKKITILFLFIMLVSVSAQDVFYNVLDYGAKGDSVTSNTDAINSAIDAAAKNGGGTVYFPAGNYLSFTIHMQSKITLYLDQGAVLIGDKEKDGVGYDLPDAPKWYSKFQDFGHSYWKNSLIYGDSLRDVAIIGNGMIWGKGLYTHDKPKIKGSGNKAIGLKNCFNVTIRDISILHGGHFGILATGVDNLIIDNVRVDTDRDGFDIDACKNVIVSNCIINSPTDDGLCLKSSFALGYARATENVTITNCQVFGYDHGTLMDGTFKTEFKDEDPNANHAITGRLKLGTESNGGFKNIAVSNCVFERSRGIAIETADGG</sequence>